<keyword evidence="3" id="KW-1185">Reference proteome</keyword>
<accession>A0A4Y2UNY5</accession>
<sequence length="78" mass="8628">VLYETICKNLLINNLLIIFLHSGRTNALTQLGRPSFVHHEKENFRTGSIHDGLSVESGFEPEPTGPEAENLPLGHHGL</sequence>
<name>A0A4Y2UNY5_ARAVE</name>
<feature type="region of interest" description="Disordered" evidence="1">
    <location>
        <begin position="47"/>
        <end position="78"/>
    </location>
</feature>
<evidence type="ECO:0000313" key="3">
    <source>
        <dbReference type="Proteomes" id="UP000499080"/>
    </source>
</evidence>
<gene>
    <name evidence="2" type="ORF">AVEN_158443_1</name>
</gene>
<feature type="non-terminal residue" evidence="2">
    <location>
        <position position="1"/>
    </location>
</feature>
<evidence type="ECO:0000256" key="1">
    <source>
        <dbReference type="SAM" id="MobiDB-lite"/>
    </source>
</evidence>
<proteinExistence type="predicted"/>
<comment type="caution">
    <text evidence="2">The sequence shown here is derived from an EMBL/GenBank/DDBJ whole genome shotgun (WGS) entry which is preliminary data.</text>
</comment>
<evidence type="ECO:0000313" key="2">
    <source>
        <dbReference type="EMBL" id="GBO13386.1"/>
    </source>
</evidence>
<dbReference type="AlphaFoldDB" id="A0A4Y2UNY5"/>
<dbReference type="EMBL" id="BGPR01037716">
    <property type="protein sequence ID" value="GBO13386.1"/>
    <property type="molecule type" value="Genomic_DNA"/>
</dbReference>
<organism evidence="2 3">
    <name type="scientific">Araneus ventricosus</name>
    <name type="common">Orbweaver spider</name>
    <name type="synonym">Epeira ventricosa</name>
    <dbReference type="NCBI Taxonomy" id="182803"/>
    <lineage>
        <taxon>Eukaryota</taxon>
        <taxon>Metazoa</taxon>
        <taxon>Ecdysozoa</taxon>
        <taxon>Arthropoda</taxon>
        <taxon>Chelicerata</taxon>
        <taxon>Arachnida</taxon>
        <taxon>Araneae</taxon>
        <taxon>Araneomorphae</taxon>
        <taxon>Entelegynae</taxon>
        <taxon>Araneoidea</taxon>
        <taxon>Araneidae</taxon>
        <taxon>Araneus</taxon>
    </lineage>
</organism>
<protein>
    <submittedName>
        <fullName evidence="2">Uncharacterized protein</fullName>
    </submittedName>
</protein>
<reference evidence="2 3" key="1">
    <citation type="journal article" date="2019" name="Sci. Rep.">
        <title>Orb-weaving spider Araneus ventricosus genome elucidates the spidroin gene catalogue.</title>
        <authorList>
            <person name="Kono N."/>
            <person name="Nakamura H."/>
            <person name="Ohtoshi R."/>
            <person name="Moran D.A.P."/>
            <person name="Shinohara A."/>
            <person name="Yoshida Y."/>
            <person name="Fujiwara M."/>
            <person name="Mori M."/>
            <person name="Tomita M."/>
            <person name="Arakawa K."/>
        </authorList>
    </citation>
    <scope>NUCLEOTIDE SEQUENCE [LARGE SCALE GENOMIC DNA]</scope>
</reference>
<dbReference type="Proteomes" id="UP000499080">
    <property type="component" value="Unassembled WGS sequence"/>
</dbReference>